<sequence>MTTAALLGEQIDARHPCYKKYLLVNQ</sequence>
<dbReference type="AlphaFoldDB" id="A0A0E9UWW7"/>
<evidence type="ECO:0000313" key="1">
    <source>
        <dbReference type="EMBL" id="JAH69468.1"/>
    </source>
</evidence>
<name>A0A0E9UWW7_ANGAN</name>
<reference evidence="1" key="2">
    <citation type="journal article" date="2015" name="Fish Shellfish Immunol.">
        <title>Early steps in the European eel (Anguilla anguilla)-Vibrio vulnificus interaction in the gills: Role of the RtxA13 toxin.</title>
        <authorList>
            <person name="Callol A."/>
            <person name="Pajuelo D."/>
            <person name="Ebbesson L."/>
            <person name="Teles M."/>
            <person name="MacKenzie S."/>
            <person name="Amaro C."/>
        </authorList>
    </citation>
    <scope>NUCLEOTIDE SEQUENCE</scope>
</reference>
<reference evidence="1" key="1">
    <citation type="submission" date="2014-11" db="EMBL/GenBank/DDBJ databases">
        <authorList>
            <person name="Amaro Gonzalez C."/>
        </authorList>
    </citation>
    <scope>NUCLEOTIDE SEQUENCE</scope>
</reference>
<dbReference type="EMBL" id="GBXM01039109">
    <property type="protein sequence ID" value="JAH69468.1"/>
    <property type="molecule type" value="Transcribed_RNA"/>
</dbReference>
<organism evidence="1">
    <name type="scientific">Anguilla anguilla</name>
    <name type="common">European freshwater eel</name>
    <name type="synonym">Muraena anguilla</name>
    <dbReference type="NCBI Taxonomy" id="7936"/>
    <lineage>
        <taxon>Eukaryota</taxon>
        <taxon>Metazoa</taxon>
        <taxon>Chordata</taxon>
        <taxon>Craniata</taxon>
        <taxon>Vertebrata</taxon>
        <taxon>Euteleostomi</taxon>
        <taxon>Actinopterygii</taxon>
        <taxon>Neopterygii</taxon>
        <taxon>Teleostei</taxon>
        <taxon>Anguilliformes</taxon>
        <taxon>Anguillidae</taxon>
        <taxon>Anguilla</taxon>
    </lineage>
</organism>
<accession>A0A0E9UWW7</accession>
<protein>
    <submittedName>
        <fullName evidence="1">Uncharacterized protein</fullName>
    </submittedName>
</protein>
<proteinExistence type="predicted"/>